<dbReference type="OrthoDB" id="9811557at2"/>
<dbReference type="InterPro" id="IPR016171">
    <property type="entry name" value="Vanillyl_alc_oxidase_C-sub2"/>
</dbReference>
<accession>A0A501PBY7</accession>
<dbReference type="RefSeq" id="WP_139942235.1">
    <property type="nucleotide sequence ID" value="NZ_JBHSYP010000005.1"/>
</dbReference>
<dbReference type="Pfam" id="PF01565">
    <property type="entry name" value="FAD_binding_4"/>
    <property type="match status" value="1"/>
</dbReference>
<evidence type="ECO:0000313" key="6">
    <source>
        <dbReference type="EMBL" id="TPD57919.1"/>
    </source>
</evidence>
<dbReference type="GO" id="GO:1903457">
    <property type="term" value="P:lactate catabolic process"/>
    <property type="evidence" value="ECO:0007669"/>
    <property type="project" value="TreeGrafter"/>
</dbReference>
<comment type="caution">
    <text evidence="6">The sequence shown here is derived from an EMBL/GenBank/DDBJ whole genome shotgun (WGS) entry which is preliminary data.</text>
</comment>
<dbReference type="InterPro" id="IPR006094">
    <property type="entry name" value="Oxid_FAD_bind_N"/>
</dbReference>
<comment type="cofactor">
    <cofactor evidence="1">
        <name>FAD</name>
        <dbReference type="ChEBI" id="CHEBI:57692"/>
    </cofactor>
</comment>
<dbReference type="Gene3D" id="1.10.45.10">
    <property type="entry name" value="Vanillyl-alcohol Oxidase, Chain A, domain 4"/>
    <property type="match status" value="1"/>
</dbReference>
<name>A0A501PBY7_9PROT</name>
<gene>
    <name evidence="6" type="ORF">FIV46_17645</name>
</gene>
<dbReference type="PROSITE" id="PS51387">
    <property type="entry name" value="FAD_PCMH"/>
    <property type="match status" value="1"/>
</dbReference>
<organism evidence="6 7">
    <name type="scientific">Emcibacter nanhaiensis</name>
    <dbReference type="NCBI Taxonomy" id="1505037"/>
    <lineage>
        <taxon>Bacteria</taxon>
        <taxon>Pseudomonadati</taxon>
        <taxon>Pseudomonadota</taxon>
        <taxon>Alphaproteobacteria</taxon>
        <taxon>Emcibacterales</taxon>
        <taxon>Emcibacteraceae</taxon>
        <taxon>Emcibacter</taxon>
    </lineage>
</organism>
<dbReference type="Gene3D" id="3.40.462.10">
    <property type="entry name" value="FAD-linked oxidases, C-terminal domain"/>
    <property type="match status" value="1"/>
</dbReference>
<dbReference type="InterPro" id="IPR016166">
    <property type="entry name" value="FAD-bd_PCMH"/>
</dbReference>
<evidence type="ECO:0000256" key="2">
    <source>
        <dbReference type="ARBA" id="ARBA00022630"/>
    </source>
</evidence>
<keyword evidence="3" id="KW-0274">FAD</keyword>
<dbReference type="SMR" id="A0A501PBY7"/>
<dbReference type="Gene3D" id="3.30.465.10">
    <property type="match status" value="1"/>
</dbReference>
<dbReference type="InterPro" id="IPR016164">
    <property type="entry name" value="FAD-linked_Oxase-like_C"/>
</dbReference>
<dbReference type="GO" id="GO:0004458">
    <property type="term" value="F:D-lactate dehydrogenase (cytochrome) activity"/>
    <property type="evidence" value="ECO:0007669"/>
    <property type="project" value="TreeGrafter"/>
</dbReference>
<feature type="domain" description="FAD-binding PCMH-type" evidence="5">
    <location>
        <begin position="50"/>
        <end position="236"/>
    </location>
</feature>
<dbReference type="PANTHER" id="PTHR11748:SF114">
    <property type="entry name" value="ARYL-ALCOHOL OXIDASE VANILLYL-ALCOHOL OXIDASE (AFU_ORTHOLOGUE AFUA_3G09500)-RELATED"/>
    <property type="match status" value="1"/>
</dbReference>
<dbReference type="Proteomes" id="UP000319148">
    <property type="component" value="Unassembled WGS sequence"/>
</dbReference>
<dbReference type="SUPFAM" id="SSF56176">
    <property type="entry name" value="FAD-binding/transporter-associated domain-like"/>
    <property type="match status" value="1"/>
</dbReference>
<dbReference type="InterPro" id="IPR004113">
    <property type="entry name" value="FAD-bd_oxidored_4_C"/>
</dbReference>
<dbReference type="SUPFAM" id="SSF55103">
    <property type="entry name" value="FAD-linked oxidases, C-terminal domain"/>
    <property type="match status" value="1"/>
</dbReference>
<dbReference type="GO" id="GO:0008720">
    <property type="term" value="F:D-lactate dehydrogenase (NAD+) activity"/>
    <property type="evidence" value="ECO:0007669"/>
    <property type="project" value="TreeGrafter"/>
</dbReference>
<dbReference type="InterPro" id="IPR016169">
    <property type="entry name" value="FAD-bd_PCMH_sub2"/>
</dbReference>
<dbReference type="InterPro" id="IPR036318">
    <property type="entry name" value="FAD-bd_PCMH-like_sf"/>
</dbReference>
<protein>
    <submittedName>
        <fullName evidence="6">FAD-binding oxidoreductase</fullName>
    </submittedName>
</protein>
<dbReference type="InterPro" id="IPR016167">
    <property type="entry name" value="FAD-bd_PCMH_sub1"/>
</dbReference>
<dbReference type="Pfam" id="PF02913">
    <property type="entry name" value="FAD-oxidase_C"/>
    <property type="match status" value="1"/>
</dbReference>
<evidence type="ECO:0000256" key="3">
    <source>
        <dbReference type="ARBA" id="ARBA00022827"/>
    </source>
</evidence>
<dbReference type="Gene3D" id="3.30.43.10">
    <property type="entry name" value="Uridine Diphospho-n-acetylenolpyruvylglucosamine Reductase, domain 2"/>
    <property type="match status" value="1"/>
</dbReference>
<evidence type="ECO:0000256" key="1">
    <source>
        <dbReference type="ARBA" id="ARBA00001974"/>
    </source>
</evidence>
<evidence type="ECO:0000259" key="5">
    <source>
        <dbReference type="PROSITE" id="PS51387"/>
    </source>
</evidence>
<dbReference type="GO" id="GO:0071949">
    <property type="term" value="F:FAD binding"/>
    <property type="evidence" value="ECO:0007669"/>
    <property type="project" value="InterPro"/>
</dbReference>
<evidence type="ECO:0000256" key="4">
    <source>
        <dbReference type="ARBA" id="ARBA00023002"/>
    </source>
</evidence>
<sequence length="520" mass="57970">MTVPLPAGVSLEDMTAALEKFRRIAGDEWVLTGPDAGPYDDPYPITDPETDHRPYAAVAPATTAQVQEIVKVANEHGIPLWPVSRGKNFAYGGAAPVLTGTVVLDLKRLNRILEVNEEFGYALVEPGVSYFDLYDYIQEKGLKLWLDVPDPGWGSVVGNALDHGIGYTPYGDHFAMQCGMEVVLPTGDIVRTGMGAMPGNNSWQLFKYGFGPYVDGMFSQSNFGIVTKMGIWLMPEPPYYEPYMISFEREEDIEQVIEILRPLKVGSIIQNAATVRSLILDASITSTKAQYYDGAGPLPPSAARKIMDDQKLGMWNFCGALYGPPPVAETLWTVIRDSFAAVPGVKFYKVDDRPQGFDLLRHRADTMRGIPKMTEFNLCNWTGGGGHTGFSPVSPITGRDAVKQYEMVKKRMHEYGYDYMGLLAIGWREMHHVSLIVYDQNDADERKKVDELFNILIDEAAAEGYGEYRTHINFMDRIAGTYSWNNNALWRMHETIKDALDPNGILAPGKSGIWPQNRRG</sequence>
<dbReference type="InterPro" id="IPR016170">
    <property type="entry name" value="Cytok_DH_C_sf"/>
</dbReference>
<dbReference type="AlphaFoldDB" id="A0A501PBY7"/>
<reference evidence="7" key="1">
    <citation type="submission" date="2019-06" db="EMBL/GenBank/DDBJ databases">
        <title>The complete genome of Emcibacter congregatus ZYLT.</title>
        <authorList>
            <person name="Zhao Z."/>
        </authorList>
    </citation>
    <scope>NUCLEOTIDE SEQUENCE [LARGE SCALE GENOMIC DNA]</scope>
    <source>
        <strain evidence="7">MCCC 1A06723</strain>
    </source>
</reference>
<keyword evidence="7" id="KW-1185">Reference proteome</keyword>
<evidence type="ECO:0000313" key="7">
    <source>
        <dbReference type="Proteomes" id="UP000319148"/>
    </source>
</evidence>
<dbReference type="EMBL" id="VFIY01000018">
    <property type="protein sequence ID" value="TPD57919.1"/>
    <property type="molecule type" value="Genomic_DNA"/>
</dbReference>
<keyword evidence="2" id="KW-0285">Flavoprotein</keyword>
<proteinExistence type="predicted"/>
<dbReference type="PANTHER" id="PTHR11748">
    <property type="entry name" value="D-LACTATE DEHYDROGENASE"/>
    <property type="match status" value="1"/>
</dbReference>
<keyword evidence="4" id="KW-0560">Oxidoreductase</keyword>